<gene>
    <name evidence="3" type="ORF">BIY20_10475</name>
    <name evidence="2" type="ORF">BIY22_08665</name>
</gene>
<protein>
    <submittedName>
        <fullName evidence="2">Uncharacterized protein</fullName>
    </submittedName>
</protein>
<dbReference type="Proteomes" id="UP000186039">
    <property type="component" value="Unassembled WGS sequence"/>
</dbReference>
<sequence length="215" mass="24694">MSVAEIEDQRTVRELQAIFKKEYDKKVNSEKRISECDQGFQNLRTHSQSALNYAQKFKSSKLNEQINSIKSSGQHPQSLDDPKLIELKQSLNSLFEHCDTINPRGFTVSSLEKIADHPKSVLLKDEQFAQLTKDEQRVAQQFEEVAEPIKNAHLQRVVLGQQIETEKQRVLKKRRFVRNSIIVLLLAAGGFAMALKENDPQLFEQYLNIVKGMIN</sequence>
<dbReference type="AlphaFoldDB" id="A0A1Q9HES8"/>
<proteinExistence type="predicted"/>
<keyword evidence="1" id="KW-0812">Transmembrane</keyword>
<dbReference type="OrthoDB" id="5918815at2"/>
<dbReference type="EMBL" id="MJMJ01000023">
    <property type="protein sequence ID" value="OLQ88227.1"/>
    <property type="molecule type" value="Genomic_DNA"/>
</dbReference>
<name>A0A1Q9HES8_9VIBR</name>
<dbReference type="Proteomes" id="UP000186313">
    <property type="component" value="Unassembled WGS sequence"/>
</dbReference>
<keyword evidence="4" id="KW-1185">Reference proteome</keyword>
<evidence type="ECO:0000313" key="2">
    <source>
        <dbReference type="EMBL" id="OLQ88227.1"/>
    </source>
</evidence>
<feature type="transmembrane region" description="Helical" evidence="1">
    <location>
        <begin position="176"/>
        <end position="195"/>
    </location>
</feature>
<evidence type="ECO:0000256" key="1">
    <source>
        <dbReference type="SAM" id="Phobius"/>
    </source>
</evidence>
<keyword evidence="1" id="KW-1133">Transmembrane helix</keyword>
<evidence type="ECO:0000313" key="5">
    <source>
        <dbReference type="Proteomes" id="UP000186313"/>
    </source>
</evidence>
<comment type="caution">
    <text evidence="2">The sequence shown here is derived from an EMBL/GenBank/DDBJ whole genome shotgun (WGS) entry which is preliminary data.</text>
</comment>
<dbReference type="EMBL" id="MJMH01000177">
    <property type="protein sequence ID" value="OLQ90765.1"/>
    <property type="molecule type" value="Genomic_DNA"/>
</dbReference>
<accession>A0A1Q9HES8</accession>
<evidence type="ECO:0000313" key="3">
    <source>
        <dbReference type="EMBL" id="OLQ90765.1"/>
    </source>
</evidence>
<dbReference type="RefSeq" id="WP_075709396.1">
    <property type="nucleotide sequence ID" value="NZ_AP019654.1"/>
</dbReference>
<reference evidence="4 5" key="1">
    <citation type="submission" date="2016-09" db="EMBL/GenBank/DDBJ databases">
        <title>Genomic Taxonomy of the Vibrionaceae.</title>
        <authorList>
            <person name="Gonzalez-Castillo A."/>
            <person name="Gomez-Gil B."/>
            <person name="Enciso-Ibarra K."/>
        </authorList>
    </citation>
    <scope>NUCLEOTIDE SEQUENCE [LARGE SCALE GENOMIC DNA]</scope>
    <source>
        <strain evidence="3 4">CAIM 1902</strain>
        <strain evidence="2 5">CAIM 703</strain>
    </source>
</reference>
<keyword evidence="1" id="KW-0472">Membrane</keyword>
<organism evidence="2 5">
    <name type="scientific">Vibrio panuliri</name>
    <dbReference type="NCBI Taxonomy" id="1381081"/>
    <lineage>
        <taxon>Bacteria</taxon>
        <taxon>Pseudomonadati</taxon>
        <taxon>Pseudomonadota</taxon>
        <taxon>Gammaproteobacteria</taxon>
        <taxon>Vibrionales</taxon>
        <taxon>Vibrionaceae</taxon>
        <taxon>Vibrio</taxon>
    </lineage>
</organism>
<evidence type="ECO:0000313" key="4">
    <source>
        <dbReference type="Proteomes" id="UP000186039"/>
    </source>
</evidence>